<protein>
    <recommendedName>
        <fullName evidence="5">ADP ribosyltransferase domain-containing protein</fullName>
    </recommendedName>
</protein>
<dbReference type="Proteomes" id="UP000663828">
    <property type="component" value="Unassembled WGS sequence"/>
</dbReference>
<feature type="repeat" description="TPR" evidence="3">
    <location>
        <begin position="706"/>
        <end position="739"/>
    </location>
</feature>
<keyword evidence="7" id="KW-1185">Reference proteome</keyword>
<dbReference type="InterPro" id="IPR019734">
    <property type="entry name" value="TPR_rpt"/>
</dbReference>
<evidence type="ECO:0000259" key="5">
    <source>
        <dbReference type="Pfam" id="PF03496"/>
    </source>
</evidence>
<feature type="repeat" description="TPR" evidence="3">
    <location>
        <begin position="538"/>
        <end position="571"/>
    </location>
</feature>
<evidence type="ECO:0000256" key="2">
    <source>
        <dbReference type="ARBA" id="ARBA00022803"/>
    </source>
</evidence>
<evidence type="ECO:0000313" key="7">
    <source>
        <dbReference type="Proteomes" id="UP000663828"/>
    </source>
</evidence>
<dbReference type="Gene3D" id="3.90.176.10">
    <property type="entry name" value="Toxin ADP-ribosyltransferase, Chain A, domain 1"/>
    <property type="match status" value="1"/>
</dbReference>
<feature type="repeat" description="TPR" evidence="3">
    <location>
        <begin position="496"/>
        <end position="529"/>
    </location>
</feature>
<dbReference type="PANTHER" id="PTHR45641">
    <property type="entry name" value="TETRATRICOPEPTIDE REPEAT PROTEIN (AFU_ORTHOLOGUE AFUA_6G03870)"/>
    <property type="match status" value="1"/>
</dbReference>
<reference evidence="6" key="1">
    <citation type="submission" date="2021-02" db="EMBL/GenBank/DDBJ databases">
        <authorList>
            <person name="Nowell W R."/>
        </authorList>
    </citation>
    <scope>NUCLEOTIDE SEQUENCE</scope>
</reference>
<dbReference type="PROSITE" id="PS51996">
    <property type="entry name" value="TR_MART"/>
    <property type="match status" value="1"/>
</dbReference>
<evidence type="ECO:0000256" key="3">
    <source>
        <dbReference type="PROSITE-ProRule" id="PRU00339"/>
    </source>
</evidence>
<feature type="repeat" description="TPR" evidence="3">
    <location>
        <begin position="454"/>
        <end position="487"/>
    </location>
</feature>
<feature type="repeat" description="TPR" evidence="3">
    <location>
        <begin position="664"/>
        <end position="697"/>
    </location>
</feature>
<dbReference type="Pfam" id="PF13424">
    <property type="entry name" value="TPR_12"/>
    <property type="match status" value="4"/>
</dbReference>
<accession>A0A816E8G2</accession>
<feature type="repeat" description="TPR" evidence="3">
    <location>
        <begin position="580"/>
        <end position="613"/>
    </location>
</feature>
<dbReference type="InterPro" id="IPR003540">
    <property type="entry name" value="ADP-ribosyltransferase"/>
</dbReference>
<dbReference type="InterPro" id="IPR011990">
    <property type="entry name" value="TPR-like_helical_dom_sf"/>
</dbReference>
<dbReference type="Pfam" id="PF03496">
    <property type="entry name" value="ADPrib_exo_Tox"/>
    <property type="match status" value="1"/>
</dbReference>
<name>A0A816E8G2_ADIRI</name>
<keyword evidence="2 3" id="KW-0802">TPR repeat</keyword>
<feature type="region of interest" description="Disordered" evidence="4">
    <location>
        <begin position="1"/>
        <end position="22"/>
    </location>
</feature>
<dbReference type="SUPFAM" id="SSF56399">
    <property type="entry name" value="ADP-ribosylation"/>
    <property type="match status" value="1"/>
</dbReference>
<sequence>MNRSTEKENLRQPHHVNDDDIARRRENLRRAQQTIFIWLNSDQADFQQTTTQLDRIVDNANTFDDADECVDFITTITDNQVCLIIAESLAQPILPCIHELPQIHHIFVVGTSPTTDDKWIQQWSKVKGIFTDMTLLNETTTQTNRLSEQNNIPISFVEPDKKLNKLEPSFMYTQIMKEILLGINFGEQDLKEYSKYCCDTFADNPRMVNDVQQFERDYSLKSPIWWYTCENFVYPMLNQALRVMDGNIITRMGFFISDLHRSIELLHKRQYLDNSSHETFTVYRGQGLSQADFDHLVNVKHGLIAFHSFLSTTQRYEHAYIRAESNARNLGQVGVLFIMNIDPTQATTPFASIRAFSHFPDEDEILFSMHTVFRIDSINLLPETNPVFQVSLSLTTDNDPDLHKLTQHIRQNDYSHGPKRYQLAAVLIDIGQQGRAEDINQSLLGDASHPDETVNIMTQLGIIKAYKGNYPNALEYHEKALSIKTESLAPTHPSLAASYSNIGLVHYEIGNYSTALEYHEKALAIDTESLPPNHPSLAGSYRNIGLVHHAMGNYERALEYHEKALAIQAESLPSNHPSLASTYSNIGAVHHEMGNYERALEYHEKALALHAESLPANHPNFAPTYSNIGLVHHALGDYSTALGYHEKALALQAESLPPNHPSLARPYTNIGVVHHEMGNYERALEYHEKALAIHRKSLPPTHPSLAGSYTNIGMLHHEMGDYSTALEYHEKALALQAESLPPNHPSLARSYTNIGAVHHEMGNYQTALEYHEKALAIQADSLPPNHATLALSYSSIGAVHDAMGSYQTALEYHE</sequence>
<evidence type="ECO:0000256" key="4">
    <source>
        <dbReference type="SAM" id="MobiDB-lite"/>
    </source>
</evidence>
<comment type="caution">
    <text evidence="6">The sequence shown here is derived from an EMBL/GenBank/DDBJ whole genome shotgun (WGS) entry which is preliminary data.</text>
</comment>
<proteinExistence type="predicted"/>
<evidence type="ECO:0000313" key="6">
    <source>
        <dbReference type="EMBL" id="CAF1645618.1"/>
    </source>
</evidence>
<gene>
    <name evidence="6" type="ORF">XAT740_LOCUS54078</name>
</gene>
<dbReference type="SMART" id="SM00028">
    <property type="entry name" value="TPR"/>
    <property type="match status" value="8"/>
</dbReference>
<feature type="repeat" description="TPR" evidence="3">
    <location>
        <begin position="622"/>
        <end position="655"/>
    </location>
</feature>
<dbReference type="PROSITE" id="PS50293">
    <property type="entry name" value="TPR_REGION"/>
    <property type="match status" value="6"/>
</dbReference>
<dbReference type="EMBL" id="CAJNOR010009536">
    <property type="protein sequence ID" value="CAF1645618.1"/>
    <property type="molecule type" value="Genomic_DNA"/>
</dbReference>
<dbReference type="PROSITE" id="PS50005">
    <property type="entry name" value="TPR"/>
    <property type="match status" value="8"/>
</dbReference>
<dbReference type="Gene3D" id="1.25.40.10">
    <property type="entry name" value="Tetratricopeptide repeat domain"/>
    <property type="match status" value="3"/>
</dbReference>
<dbReference type="SUPFAM" id="SSF48452">
    <property type="entry name" value="TPR-like"/>
    <property type="match status" value="1"/>
</dbReference>
<dbReference type="SUPFAM" id="SSF81901">
    <property type="entry name" value="HCP-like"/>
    <property type="match status" value="1"/>
</dbReference>
<keyword evidence="1" id="KW-0677">Repeat</keyword>
<dbReference type="PANTHER" id="PTHR45641:SF1">
    <property type="entry name" value="AAA+ ATPASE DOMAIN-CONTAINING PROTEIN"/>
    <property type="match status" value="1"/>
</dbReference>
<evidence type="ECO:0000256" key="1">
    <source>
        <dbReference type="ARBA" id="ARBA00022737"/>
    </source>
</evidence>
<feature type="non-terminal residue" evidence="6">
    <location>
        <position position="814"/>
    </location>
</feature>
<dbReference type="GO" id="GO:0005576">
    <property type="term" value="C:extracellular region"/>
    <property type="evidence" value="ECO:0007669"/>
    <property type="project" value="InterPro"/>
</dbReference>
<feature type="repeat" description="TPR" evidence="3">
    <location>
        <begin position="748"/>
        <end position="781"/>
    </location>
</feature>
<organism evidence="6 7">
    <name type="scientific">Adineta ricciae</name>
    <name type="common">Rotifer</name>
    <dbReference type="NCBI Taxonomy" id="249248"/>
    <lineage>
        <taxon>Eukaryota</taxon>
        <taxon>Metazoa</taxon>
        <taxon>Spiralia</taxon>
        <taxon>Gnathifera</taxon>
        <taxon>Rotifera</taxon>
        <taxon>Eurotatoria</taxon>
        <taxon>Bdelloidea</taxon>
        <taxon>Adinetida</taxon>
        <taxon>Adinetidae</taxon>
        <taxon>Adineta</taxon>
    </lineage>
</organism>
<feature type="domain" description="ADP ribosyltransferase" evidence="5">
    <location>
        <begin position="234"/>
        <end position="380"/>
    </location>
</feature>
<dbReference type="AlphaFoldDB" id="A0A816E8G2"/>